<feature type="transmembrane region" description="Helical" evidence="2">
    <location>
        <begin position="15"/>
        <end position="35"/>
    </location>
</feature>
<protein>
    <submittedName>
        <fullName evidence="3">Uncharacterized protein</fullName>
    </submittedName>
</protein>
<keyword evidence="2" id="KW-1133">Transmembrane helix</keyword>
<dbReference type="EMBL" id="QMEY01000001">
    <property type="protein sequence ID" value="RBQ22106.1"/>
    <property type="molecule type" value="Genomic_DNA"/>
</dbReference>
<gene>
    <name evidence="3" type="ORF">DP939_05470</name>
</gene>
<reference evidence="3 4" key="1">
    <citation type="submission" date="2018-06" db="EMBL/GenBank/DDBJ databases">
        <title>Sphaerisporangium craniellae sp. nov., isolated from a marine sponge in the South China Sea.</title>
        <authorList>
            <person name="Li L."/>
        </authorList>
    </citation>
    <scope>NUCLEOTIDE SEQUENCE [LARGE SCALE GENOMIC DNA]</scope>
    <source>
        <strain evidence="3 4">LHW63015</strain>
    </source>
</reference>
<sequence length="246" mass="26136">MWSPYDEGPRSRRPIYIAIAGLLVLIAGGVGLAMLASADADPKPAVSPEPSAAATNPLVQNRPAGKDGFASSRTTDKYPLTLKEVFPDAKVGSYVRTARRTDKKCKDAATGDKLIKALKDADCNQMLRATYRDKSGKIIGTVGVANLKTSKQASKVVDAAAGGALEDYVKPLPGKDEATKTLGTGQANAGAWRHGHYAVLLWFQFKDGHEPSKAERKKLTGAAMAIADKTVYPALDSRALTGRKPE</sequence>
<keyword evidence="2" id="KW-0472">Membrane</keyword>
<accession>A0A366M7D5</accession>
<name>A0A366M7D5_9ACTN</name>
<evidence type="ECO:0000313" key="3">
    <source>
        <dbReference type="EMBL" id="RBQ22106.1"/>
    </source>
</evidence>
<organism evidence="3 4">
    <name type="scientific">Spongiactinospora rosea</name>
    <dbReference type="NCBI Taxonomy" id="2248750"/>
    <lineage>
        <taxon>Bacteria</taxon>
        <taxon>Bacillati</taxon>
        <taxon>Actinomycetota</taxon>
        <taxon>Actinomycetes</taxon>
        <taxon>Streptosporangiales</taxon>
        <taxon>Streptosporangiaceae</taxon>
        <taxon>Spongiactinospora</taxon>
    </lineage>
</organism>
<evidence type="ECO:0000256" key="1">
    <source>
        <dbReference type="SAM" id="MobiDB-lite"/>
    </source>
</evidence>
<keyword evidence="2" id="KW-0812">Transmembrane</keyword>
<feature type="region of interest" description="Disordered" evidence="1">
    <location>
        <begin position="40"/>
        <end position="73"/>
    </location>
</feature>
<keyword evidence="4" id="KW-1185">Reference proteome</keyword>
<proteinExistence type="predicted"/>
<dbReference type="AlphaFoldDB" id="A0A366M7D5"/>
<dbReference type="Proteomes" id="UP000253303">
    <property type="component" value="Unassembled WGS sequence"/>
</dbReference>
<evidence type="ECO:0000256" key="2">
    <source>
        <dbReference type="SAM" id="Phobius"/>
    </source>
</evidence>
<comment type="caution">
    <text evidence="3">The sequence shown here is derived from an EMBL/GenBank/DDBJ whole genome shotgun (WGS) entry which is preliminary data.</text>
</comment>
<evidence type="ECO:0000313" key="4">
    <source>
        <dbReference type="Proteomes" id="UP000253303"/>
    </source>
</evidence>